<feature type="compositionally biased region" description="Polar residues" evidence="1">
    <location>
        <begin position="663"/>
        <end position="698"/>
    </location>
</feature>
<feature type="compositionally biased region" description="Polar residues" evidence="1">
    <location>
        <begin position="116"/>
        <end position="137"/>
    </location>
</feature>
<feature type="compositionally biased region" description="Basic and acidic residues" evidence="1">
    <location>
        <begin position="164"/>
        <end position="175"/>
    </location>
</feature>
<protein>
    <submittedName>
        <fullName evidence="3">Uncharacterized protein</fullName>
    </submittedName>
</protein>
<feature type="compositionally biased region" description="Basic and acidic residues" evidence="1">
    <location>
        <begin position="701"/>
        <end position="742"/>
    </location>
</feature>
<feature type="compositionally biased region" description="Polar residues" evidence="1">
    <location>
        <begin position="148"/>
        <end position="158"/>
    </location>
</feature>
<dbReference type="EMBL" id="OU893335">
    <property type="protein sequence ID" value="CAG9792508.1"/>
    <property type="molecule type" value="Genomic_DNA"/>
</dbReference>
<feature type="compositionally biased region" description="Basic and acidic residues" evidence="1">
    <location>
        <begin position="397"/>
        <end position="412"/>
    </location>
</feature>
<accession>A0A9N9RA76</accession>
<feature type="region of interest" description="Disordered" evidence="1">
    <location>
        <begin position="243"/>
        <end position="830"/>
    </location>
</feature>
<feature type="compositionally biased region" description="Polar residues" evidence="1">
    <location>
        <begin position="612"/>
        <end position="621"/>
    </location>
</feature>
<dbReference type="InterPro" id="IPR031734">
    <property type="entry name" value="MBF2"/>
</dbReference>
<feature type="region of interest" description="Disordered" evidence="1">
    <location>
        <begin position="116"/>
        <end position="200"/>
    </location>
</feature>
<sequence length="830" mass="91932">MFHLLLVLTFVTLARSHDVVVGTANDGTKIFDEEKHANPAIWKQIENVTISAKDNEVISKIIVTDMRPEKDGDVKIIQGGEGQNNVTLELKSPTALRGFAFHIEVYSAPKDKVKSNTASSTVTTENIGVPSHPSQTTRQRREPEVNPANFNIPVTTFTGIDDSNDTRQYDGKKNTETSAVNPKVSLSQKSSETKVQVTPKTETDIEGLRIARETVNIYEKQPDEAKNLHKVLSNPIITSKLESTEKLDRESTGKSNTDSLGNDNKRGVRDTQTEDRSDHSNHTINDENRSKQDSIVPALLTENPTLPRRFKRQVSQSENNNNITKIPNGGAFTPPSEYTITELPNVKERIVRDTDGERQNPENKAALSPTFNDQKRNSHTSSQGETDQFGRPNSDSSHVKEIKVRDTEDKKPVSPHTHITNDDSKILLPPPLNTEMSNPGGKVLPPVTVQKRNAQGGTQQNRKPDTDISRNLSPLPYATLSTTTTTTTTEKSQIKRQTESKSINEEKSKQDGLKNIPQPVGQQTVLPTGNDKKINSQGETHLHGRSNVKERTVRDTEVKKHVSLHPDIIKDDTKLPLQPHLNTEKPNPGEKAGTLPPITVQKRNSDGGAEQNGKSNTNIPKNLSPLPHATLSTTTTEKSQIKRDTESKSTEKDHKNKGILKNAPQTVGQQNTKPENKVTVTPTSKDQKRNSQINLQGGRSNGKERTVRDTEEKKPVGSYPDDSKLPLKPHSNTEKPNPEKKAGILPPITVHKRNSQNGPEQHGKSNTDFSKTLSPLPYATLSTTTTEKSQIKRDTEPKPTDNEEKSKNILKNVPQTVGQQKPIYDPKPIQ</sequence>
<reference evidence="3" key="2">
    <citation type="submission" date="2022-10" db="EMBL/GenBank/DDBJ databases">
        <authorList>
            <consortium name="ENA_rothamsted_submissions"/>
            <consortium name="culmorum"/>
            <person name="King R."/>
        </authorList>
    </citation>
    <scope>NUCLEOTIDE SEQUENCE</scope>
</reference>
<feature type="compositionally biased region" description="Basic and acidic residues" evidence="1">
    <location>
        <begin position="547"/>
        <end position="560"/>
    </location>
</feature>
<evidence type="ECO:0000256" key="1">
    <source>
        <dbReference type="SAM" id="MobiDB-lite"/>
    </source>
</evidence>
<proteinExistence type="predicted"/>
<feature type="compositionally biased region" description="Polar residues" evidence="1">
    <location>
        <begin position="755"/>
        <end position="773"/>
    </location>
</feature>
<keyword evidence="4" id="KW-1185">Reference proteome</keyword>
<feature type="compositionally biased region" description="Polar residues" evidence="1">
    <location>
        <begin position="379"/>
        <end position="396"/>
    </location>
</feature>
<reference evidence="3" key="1">
    <citation type="submission" date="2021-12" db="EMBL/GenBank/DDBJ databases">
        <authorList>
            <person name="King R."/>
        </authorList>
    </citation>
    <scope>NUCLEOTIDE SEQUENCE</scope>
</reference>
<evidence type="ECO:0000256" key="2">
    <source>
        <dbReference type="SAM" id="SignalP"/>
    </source>
</evidence>
<dbReference type="Pfam" id="PF15868">
    <property type="entry name" value="MBF2"/>
    <property type="match status" value="1"/>
</dbReference>
<keyword evidence="2" id="KW-0732">Signal</keyword>
<dbReference type="OrthoDB" id="7409408at2759"/>
<dbReference type="AlphaFoldDB" id="A0A9N9RA76"/>
<feature type="compositionally biased region" description="Basic and acidic residues" evidence="1">
    <location>
        <begin position="345"/>
        <end position="361"/>
    </location>
</feature>
<feature type="compositionally biased region" description="Basic and acidic residues" evidence="1">
    <location>
        <begin position="492"/>
        <end position="512"/>
    </location>
</feature>
<organism evidence="3 4">
    <name type="scientific">Diatraea saccharalis</name>
    <name type="common">sugarcane borer</name>
    <dbReference type="NCBI Taxonomy" id="40085"/>
    <lineage>
        <taxon>Eukaryota</taxon>
        <taxon>Metazoa</taxon>
        <taxon>Ecdysozoa</taxon>
        <taxon>Arthropoda</taxon>
        <taxon>Hexapoda</taxon>
        <taxon>Insecta</taxon>
        <taxon>Pterygota</taxon>
        <taxon>Neoptera</taxon>
        <taxon>Endopterygota</taxon>
        <taxon>Lepidoptera</taxon>
        <taxon>Glossata</taxon>
        <taxon>Ditrysia</taxon>
        <taxon>Pyraloidea</taxon>
        <taxon>Crambidae</taxon>
        <taxon>Crambinae</taxon>
        <taxon>Diatraea</taxon>
    </lineage>
</organism>
<feature type="compositionally biased region" description="Polar residues" evidence="1">
    <location>
        <begin position="176"/>
        <end position="200"/>
    </location>
</feature>
<feature type="compositionally biased region" description="Polar residues" evidence="1">
    <location>
        <begin position="253"/>
        <end position="262"/>
    </location>
</feature>
<feature type="chain" id="PRO_5040128606" evidence="2">
    <location>
        <begin position="17"/>
        <end position="830"/>
    </location>
</feature>
<feature type="compositionally biased region" description="Basic and acidic residues" evidence="1">
    <location>
        <begin position="639"/>
        <end position="656"/>
    </location>
</feature>
<feature type="compositionally biased region" description="Basic and acidic residues" evidence="1">
    <location>
        <begin position="789"/>
        <end position="807"/>
    </location>
</feature>
<feature type="compositionally biased region" description="Polar residues" evidence="1">
    <location>
        <begin position="313"/>
        <end position="325"/>
    </location>
</feature>
<name>A0A9N9RA76_9NEOP</name>
<evidence type="ECO:0000313" key="3">
    <source>
        <dbReference type="EMBL" id="CAG9792508.1"/>
    </source>
</evidence>
<feature type="compositionally biased region" description="Basic and acidic residues" evidence="1">
    <location>
        <begin position="263"/>
        <end position="292"/>
    </location>
</feature>
<feature type="compositionally biased region" description="Basic and acidic residues" evidence="1">
    <location>
        <begin position="243"/>
        <end position="252"/>
    </location>
</feature>
<feature type="signal peptide" evidence="2">
    <location>
        <begin position="1"/>
        <end position="16"/>
    </location>
</feature>
<feature type="compositionally biased region" description="Polar residues" evidence="1">
    <location>
        <begin position="450"/>
        <end position="461"/>
    </location>
</feature>
<dbReference type="Proteomes" id="UP001153714">
    <property type="component" value="Chromosome 4"/>
</dbReference>
<gene>
    <name evidence="3" type="ORF">DIATSA_LOCUS10030</name>
</gene>
<evidence type="ECO:0000313" key="4">
    <source>
        <dbReference type="Proteomes" id="UP001153714"/>
    </source>
</evidence>